<dbReference type="InterPro" id="IPR036390">
    <property type="entry name" value="WH_DNA-bd_sf"/>
</dbReference>
<dbReference type="GO" id="GO:0003700">
    <property type="term" value="F:DNA-binding transcription factor activity"/>
    <property type="evidence" value="ECO:0007669"/>
    <property type="project" value="InterPro"/>
</dbReference>
<dbReference type="SUPFAM" id="SSF46785">
    <property type="entry name" value="Winged helix' DNA-binding domain"/>
    <property type="match status" value="1"/>
</dbReference>
<gene>
    <name evidence="5" type="ORF">GCM10017161_02920</name>
</gene>
<keyword evidence="3" id="KW-0804">Transcription</keyword>
<dbReference type="SMART" id="SM00347">
    <property type="entry name" value="HTH_MARR"/>
    <property type="match status" value="1"/>
</dbReference>
<dbReference type="Gene3D" id="1.10.10.10">
    <property type="entry name" value="Winged helix-like DNA-binding domain superfamily/Winged helix DNA-binding domain"/>
    <property type="match status" value="1"/>
</dbReference>
<evidence type="ECO:0000256" key="3">
    <source>
        <dbReference type="ARBA" id="ARBA00023163"/>
    </source>
</evidence>
<name>A0A919EHK4_9GAMM</name>
<dbReference type="Proteomes" id="UP000623842">
    <property type="component" value="Unassembled WGS sequence"/>
</dbReference>
<feature type="domain" description="HTH marR-type" evidence="4">
    <location>
        <begin position="1"/>
        <end position="142"/>
    </location>
</feature>
<dbReference type="EMBL" id="BNCK01000001">
    <property type="protein sequence ID" value="GHF79182.1"/>
    <property type="molecule type" value="Genomic_DNA"/>
</dbReference>
<sequence>MKKAIIDLSLFFPYQLSQLQATVSNCIAQVYGGKYQLSRQEWRVLATLNNQEALNASQIGEQCDLDKMPTSRAIKSLVERGLILRREDTQDKRASLLSLSDTGQNLMQDIAPLVLAQEQEILSALSPKEQATMVKLLEKLQAHANSLNH</sequence>
<dbReference type="GO" id="GO:0003677">
    <property type="term" value="F:DNA binding"/>
    <property type="evidence" value="ECO:0007669"/>
    <property type="project" value="UniProtKB-KW"/>
</dbReference>
<evidence type="ECO:0000313" key="6">
    <source>
        <dbReference type="Proteomes" id="UP000623842"/>
    </source>
</evidence>
<dbReference type="AlphaFoldDB" id="A0A919EHK4"/>
<reference evidence="5" key="1">
    <citation type="journal article" date="2014" name="Int. J. Syst. Evol. Microbiol.">
        <title>Complete genome sequence of Corynebacterium casei LMG S-19264T (=DSM 44701T), isolated from a smear-ripened cheese.</title>
        <authorList>
            <consortium name="US DOE Joint Genome Institute (JGI-PGF)"/>
            <person name="Walter F."/>
            <person name="Albersmeier A."/>
            <person name="Kalinowski J."/>
            <person name="Ruckert C."/>
        </authorList>
    </citation>
    <scope>NUCLEOTIDE SEQUENCE</scope>
    <source>
        <strain evidence="5">KCTC 42731</strain>
    </source>
</reference>
<dbReference type="InterPro" id="IPR036388">
    <property type="entry name" value="WH-like_DNA-bd_sf"/>
</dbReference>
<dbReference type="PRINTS" id="PR00598">
    <property type="entry name" value="HTHMARR"/>
</dbReference>
<organism evidence="5 6">
    <name type="scientific">Thalassotalea marina</name>
    <dbReference type="NCBI Taxonomy" id="1673741"/>
    <lineage>
        <taxon>Bacteria</taxon>
        <taxon>Pseudomonadati</taxon>
        <taxon>Pseudomonadota</taxon>
        <taxon>Gammaproteobacteria</taxon>
        <taxon>Alteromonadales</taxon>
        <taxon>Colwelliaceae</taxon>
        <taxon>Thalassotalea</taxon>
    </lineage>
</organism>
<dbReference type="InterPro" id="IPR052067">
    <property type="entry name" value="Metal_resp_HTH_trans_reg"/>
</dbReference>
<proteinExistence type="predicted"/>
<keyword evidence="1" id="KW-0805">Transcription regulation</keyword>
<dbReference type="InterPro" id="IPR000835">
    <property type="entry name" value="HTH_MarR-typ"/>
</dbReference>
<dbReference type="PROSITE" id="PS50995">
    <property type="entry name" value="HTH_MARR_2"/>
    <property type="match status" value="1"/>
</dbReference>
<dbReference type="PANTHER" id="PTHR35790">
    <property type="entry name" value="HTH-TYPE TRANSCRIPTIONAL REGULATOR PCHR"/>
    <property type="match status" value="1"/>
</dbReference>
<dbReference type="PANTHER" id="PTHR35790:SF4">
    <property type="entry name" value="HTH-TYPE TRANSCRIPTIONAL REGULATOR PCHR"/>
    <property type="match status" value="1"/>
</dbReference>
<protein>
    <submittedName>
        <fullName evidence="5">Transcriptional regulator</fullName>
    </submittedName>
</protein>
<accession>A0A919EHK4</accession>
<evidence type="ECO:0000256" key="2">
    <source>
        <dbReference type="ARBA" id="ARBA00023125"/>
    </source>
</evidence>
<keyword evidence="6" id="KW-1185">Reference proteome</keyword>
<dbReference type="Pfam" id="PF01047">
    <property type="entry name" value="MarR"/>
    <property type="match status" value="1"/>
</dbReference>
<evidence type="ECO:0000313" key="5">
    <source>
        <dbReference type="EMBL" id="GHF79182.1"/>
    </source>
</evidence>
<reference evidence="5" key="2">
    <citation type="submission" date="2020-09" db="EMBL/GenBank/DDBJ databases">
        <authorList>
            <person name="Sun Q."/>
            <person name="Kim S."/>
        </authorList>
    </citation>
    <scope>NUCLEOTIDE SEQUENCE</scope>
    <source>
        <strain evidence="5">KCTC 42731</strain>
    </source>
</reference>
<keyword evidence="2" id="KW-0238">DNA-binding</keyword>
<dbReference type="RefSeq" id="WP_189766940.1">
    <property type="nucleotide sequence ID" value="NZ_BNCK01000001.1"/>
</dbReference>
<comment type="caution">
    <text evidence="5">The sequence shown here is derived from an EMBL/GenBank/DDBJ whole genome shotgun (WGS) entry which is preliminary data.</text>
</comment>
<evidence type="ECO:0000259" key="4">
    <source>
        <dbReference type="PROSITE" id="PS50995"/>
    </source>
</evidence>
<evidence type="ECO:0000256" key="1">
    <source>
        <dbReference type="ARBA" id="ARBA00023015"/>
    </source>
</evidence>